<accession>A0A1Q9C4Z7</accession>
<dbReference type="OrthoDB" id="419768at2759"/>
<dbReference type="GO" id="GO:0005829">
    <property type="term" value="C:cytosol"/>
    <property type="evidence" value="ECO:0007669"/>
    <property type="project" value="TreeGrafter"/>
</dbReference>
<dbReference type="SUPFAM" id="SSF52151">
    <property type="entry name" value="FabD/lysophospholipase-like"/>
    <property type="match status" value="1"/>
</dbReference>
<dbReference type="OMA" id="ASINFAH"/>
<dbReference type="GO" id="GO:0004623">
    <property type="term" value="F:phospholipase A2 activity"/>
    <property type="evidence" value="ECO:0007669"/>
    <property type="project" value="TreeGrafter"/>
</dbReference>
<comment type="caution">
    <text evidence="1">The sequence shown here is derived from an EMBL/GenBank/DDBJ whole genome shotgun (WGS) entry which is preliminary data.</text>
</comment>
<protein>
    <recommendedName>
        <fullName evidence="3">PNPLA domain-containing protein</fullName>
    </recommendedName>
</protein>
<dbReference type="Gene3D" id="3.40.1090.10">
    <property type="entry name" value="Cytosolic phospholipase A2 catalytic domain"/>
    <property type="match status" value="1"/>
</dbReference>
<dbReference type="EMBL" id="LSRX01001684">
    <property type="protein sequence ID" value="OLP77966.1"/>
    <property type="molecule type" value="Genomic_DNA"/>
</dbReference>
<dbReference type="Proteomes" id="UP000186817">
    <property type="component" value="Unassembled WGS sequence"/>
</dbReference>
<organism evidence="1 2">
    <name type="scientific">Symbiodinium microadriaticum</name>
    <name type="common">Dinoflagellate</name>
    <name type="synonym">Zooxanthella microadriatica</name>
    <dbReference type="NCBI Taxonomy" id="2951"/>
    <lineage>
        <taxon>Eukaryota</taxon>
        <taxon>Sar</taxon>
        <taxon>Alveolata</taxon>
        <taxon>Dinophyceae</taxon>
        <taxon>Suessiales</taxon>
        <taxon>Symbiodiniaceae</taxon>
        <taxon>Symbiodinium</taxon>
    </lineage>
</organism>
<dbReference type="PANTHER" id="PTHR10728">
    <property type="entry name" value="CYTOSOLIC PHOSPHOLIPASE A2"/>
    <property type="match status" value="1"/>
</dbReference>
<dbReference type="AlphaFoldDB" id="A0A1Q9C4Z7"/>
<sequence length="570" mass="61828">MGGGPSTVQATVVPVNSSPEMFPGNHPTDFCLCASGGGSRAMSFTLGVYRALWNLNVIQKLDGISSVSGGTWASSVFMFGKNFRGQNIDTATMLGGMTKPSSLTLEVLKAEAPPLAWGLTQARSTQLFIKNAAKDVLKPLADKDVWTKTVADLVLEPWGLESMDACMALSEDDVSRIRSQNPQLGDTKFCTPRSDRPRLFLMNGTLLAPAGFQTSGDAIVSFQASPDFCGSPFYPMDSMVDYRPDVNFTPASVLFCFSSCCRSDLMVPVGGGLVESFAFGGQAPDTMPEHAVTTSVGRPERPLSLADAVGISSYAPASALANDLFTQRNFSVKKEYWPVIAGAMLSPLHNMARVIPAREYQFGDGGSIDNSGLLPLLQRSARNVIYIATSYRALSTTYDFETVTQEDFDPDAALVVDQLFSLFGYGMDDQAQGFFNSQNQVFQKTSLLPLVQKIAGLKRQGKPAVVRETLEVLPNKYWGIQGGYNVTLVLIYLETVQDFQDQLPAETRHEIARGSEGAFANFPIYHTNNNNGLNTLDLTAAQVNLLAAQAEYSVMQNEGLIKQFMANAKQ</sequence>
<evidence type="ECO:0000313" key="2">
    <source>
        <dbReference type="Proteomes" id="UP000186817"/>
    </source>
</evidence>
<dbReference type="InterPro" id="IPR016035">
    <property type="entry name" value="Acyl_Trfase/lysoPLipase"/>
</dbReference>
<keyword evidence="2" id="KW-1185">Reference proteome</keyword>
<reference evidence="1 2" key="1">
    <citation type="submission" date="2016-02" db="EMBL/GenBank/DDBJ databases">
        <title>Genome analysis of coral dinoflagellate symbionts highlights evolutionary adaptations to a symbiotic lifestyle.</title>
        <authorList>
            <person name="Aranda M."/>
            <person name="Li Y."/>
            <person name="Liew Y.J."/>
            <person name="Baumgarten S."/>
            <person name="Simakov O."/>
            <person name="Wilson M."/>
            <person name="Piel J."/>
            <person name="Ashoor H."/>
            <person name="Bougouffa S."/>
            <person name="Bajic V.B."/>
            <person name="Ryu T."/>
            <person name="Ravasi T."/>
            <person name="Bayer T."/>
            <person name="Micklem G."/>
            <person name="Kim H."/>
            <person name="Bhak J."/>
            <person name="Lajeunesse T.C."/>
            <person name="Voolstra C.R."/>
        </authorList>
    </citation>
    <scope>NUCLEOTIDE SEQUENCE [LARGE SCALE GENOMIC DNA]</scope>
    <source>
        <strain evidence="1 2">CCMP2467</strain>
    </source>
</reference>
<dbReference type="PANTHER" id="PTHR10728:SF40">
    <property type="entry name" value="PATATIN FAMILY PROTEIN"/>
    <property type="match status" value="1"/>
</dbReference>
<gene>
    <name evidence="1" type="ORF">AK812_SmicGene41912</name>
</gene>
<evidence type="ECO:0008006" key="3">
    <source>
        <dbReference type="Google" id="ProtNLM"/>
    </source>
</evidence>
<dbReference type="GO" id="GO:0046475">
    <property type="term" value="P:glycerophospholipid catabolic process"/>
    <property type="evidence" value="ECO:0007669"/>
    <property type="project" value="TreeGrafter"/>
</dbReference>
<name>A0A1Q9C4Z7_SYMMI</name>
<evidence type="ECO:0000313" key="1">
    <source>
        <dbReference type="EMBL" id="OLP77966.1"/>
    </source>
</evidence>
<proteinExistence type="predicted"/>